<dbReference type="KEGG" id="gtn:GTNG_1460"/>
<gene>
    <name evidence="1" type="ordered locus">GTNG_1460</name>
</gene>
<reference evidence="1 2" key="1">
    <citation type="journal article" date="2007" name="Proc. Natl. Acad. Sci. U.S.A.">
        <title>Genome and proteome of long-chain alkane degrading Geobacillus thermodenitrificans NG80-2 isolated from a deep-subsurface oil reservoir.</title>
        <authorList>
            <person name="Feng L."/>
            <person name="Wang W."/>
            <person name="Cheng J."/>
            <person name="Ren Y."/>
            <person name="Zhao G."/>
            <person name="Gao C."/>
            <person name="Tang Y."/>
            <person name="Liu X."/>
            <person name="Han W."/>
            <person name="Peng X."/>
            <person name="Liu R."/>
            <person name="Wang L."/>
        </authorList>
    </citation>
    <scope>NUCLEOTIDE SEQUENCE [LARGE SCALE GENOMIC DNA]</scope>
    <source>
        <strain evidence="1 2">NG80-2</strain>
    </source>
</reference>
<dbReference type="Proteomes" id="UP000001578">
    <property type="component" value="Chromosome"/>
</dbReference>
<dbReference type="EMBL" id="CP000557">
    <property type="protein sequence ID" value="ABO66830.1"/>
    <property type="molecule type" value="Genomic_DNA"/>
</dbReference>
<accession>A4INC6</accession>
<proteinExistence type="predicted"/>
<dbReference type="AlphaFoldDB" id="A4INC6"/>
<dbReference type="HOGENOM" id="CLU_2682576_0_0_9"/>
<evidence type="ECO:0000313" key="2">
    <source>
        <dbReference type="Proteomes" id="UP000001578"/>
    </source>
</evidence>
<protein>
    <submittedName>
        <fullName evidence="1">Uncharacterized protein</fullName>
    </submittedName>
</protein>
<name>A4INC6_GEOTN</name>
<organism evidence="1 2">
    <name type="scientific">Geobacillus thermodenitrificans (strain NG80-2)</name>
    <dbReference type="NCBI Taxonomy" id="420246"/>
    <lineage>
        <taxon>Bacteria</taxon>
        <taxon>Bacillati</taxon>
        <taxon>Bacillota</taxon>
        <taxon>Bacilli</taxon>
        <taxon>Bacillales</taxon>
        <taxon>Anoxybacillaceae</taxon>
        <taxon>Geobacillus</taxon>
    </lineage>
</organism>
<evidence type="ECO:0000313" key="1">
    <source>
        <dbReference type="EMBL" id="ABO66830.1"/>
    </source>
</evidence>
<sequence length="74" mass="8201">MAAFIMRDSDELYSKAMAMPPSKNSVWPVWHGCPSHSMVEGLIMAANGELDVAAEDSGRYNKEGEEHKEKEMTA</sequence>